<dbReference type="InterPro" id="IPR036409">
    <property type="entry name" value="Aldolase_II/adducin_N_sf"/>
</dbReference>
<proteinExistence type="predicted"/>
<protein>
    <submittedName>
        <fullName evidence="1">Importin-beta N-terminal domain</fullName>
    </submittedName>
</protein>
<reference evidence="1" key="1">
    <citation type="submission" date="2020-06" db="EMBL/GenBank/DDBJ databases">
        <authorList>
            <consortium name="Plant Systems Biology data submission"/>
        </authorList>
    </citation>
    <scope>NUCLEOTIDE SEQUENCE</scope>
    <source>
        <strain evidence="1">D6</strain>
    </source>
</reference>
<evidence type="ECO:0000313" key="1">
    <source>
        <dbReference type="EMBL" id="CAB9510497.1"/>
    </source>
</evidence>
<dbReference type="EMBL" id="CAICTM010000438">
    <property type="protein sequence ID" value="CAB9510497.1"/>
    <property type="molecule type" value="Genomic_DNA"/>
</dbReference>
<organism evidence="1 2">
    <name type="scientific">Seminavis robusta</name>
    <dbReference type="NCBI Taxonomy" id="568900"/>
    <lineage>
        <taxon>Eukaryota</taxon>
        <taxon>Sar</taxon>
        <taxon>Stramenopiles</taxon>
        <taxon>Ochrophyta</taxon>
        <taxon>Bacillariophyta</taxon>
        <taxon>Bacillariophyceae</taxon>
        <taxon>Bacillariophycidae</taxon>
        <taxon>Naviculales</taxon>
        <taxon>Naviculaceae</taxon>
        <taxon>Seminavis</taxon>
    </lineage>
</organism>
<keyword evidence="2" id="KW-1185">Reference proteome</keyword>
<accession>A0A9N8DWZ1</accession>
<sequence>MGLEEESEVSGEGRVKFQVELNDACPAPLKEEWEPLAAALTVSEELGAAPVSPTGLVFGNGAILSITDDCKLSIVVSKSGRVAGPKLSKADFVRVLQFDATAWKATYGGCGESTSKPSSDTPLLWNALVVAPQKFHWTLKPQFVLHGHSCASQEDADRLKVPCSPVETLFSTPADLNALMDLLERHPYPQHQIFIRKNHGFFLLAQDQAEACRVFQETLAPPQP</sequence>
<dbReference type="AlphaFoldDB" id="A0A9N8DWZ1"/>
<dbReference type="Proteomes" id="UP001153069">
    <property type="component" value="Unassembled WGS sequence"/>
</dbReference>
<dbReference type="OrthoDB" id="2359822at2759"/>
<comment type="caution">
    <text evidence="1">The sequence shown here is derived from an EMBL/GenBank/DDBJ whole genome shotgun (WGS) entry which is preliminary data.</text>
</comment>
<gene>
    <name evidence="1" type="ORF">SEMRO_439_G143170.1</name>
</gene>
<evidence type="ECO:0000313" key="2">
    <source>
        <dbReference type="Proteomes" id="UP001153069"/>
    </source>
</evidence>
<dbReference type="Gene3D" id="3.40.225.10">
    <property type="entry name" value="Class II aldolase/adducin N-terminal domain"/>
    <property type="match status" value="1"/>
</dbReference>
<name>A0A9N8DWZ1_9STRA</name>